<evidence type="ECO:0000313" key="2">
    <source>
        <dbReference type="Proteomes" id="UP000789508"/>
    </source>
</evidence>
<evidence type="ECO:0000313" key="1">
    <source>
        <dbReference type="EMBL" id="CAG8615969.1"/>
    </source>
</evidence>
<accession>A0A9N9CTY2</accession>
<proteinExistence type="predicted"/>
<name>A0A9N9CTY2_9GLOM</name>
<sequence>MKLTLEEYPNILPGEYQRNIAAWKENLTKSNTITQNGSLTERAWLNVGVDVYFRTQPMNAKYAIRN</sequence>
<protein>
    <submittedName>
        <fullName evidence="1">9029_t:CDS:1</fullName>
    </submittedName>
</protein>
<dbReference type="EMBL" id="CAJVPS010005536">
    <property type="protein sequence ID" value="CAG8615969.1"/>
    <property type="molecule type" value="Genomic_DNA"/>
</dbReference>
<comment type="caution">
    <text evidence="1">The sequence shown here is derived from an EMBL/GenBank/DDBJ whole genome shotgun (WGS) entry which is preliminary data.</text>
</comment>
<dbReference type="AlphaFoldDB" id="A0A9N9CTY2"/>
<gene>
    <name evidence="1" type="ORF">ALEPTO_LOCUS8757</name>
</gene>
<dbReference type="Proteomes" id="UP000789508">
    <property type="component" value="Unassembled WGS sequence"/>
</dbReference>
<organism evidence="1 2">
    <name type="scientific">Ambispora leptoticha</name>
    <dbReference type="NCBI Taxonomy" id="144679"/>
    <lineage>
        <taxon>Eukaryota</taxon>
        <taxon>Fungi</taxon>
        <taxon>Fungi incertae sedis</taxon>
        <taxon>Mucoromycota</taxon>
        <taxon>Glomeromycotina</taxon>
        <taxon>Glomeromycetes</taxon>
        <taxon>Archaeosporales</taxon>
        <taxon>Ambisporaceae</taxon>
        <taxon>Ambispora</taxon>
    </lineage>
</organism>
<reference evidence="1" key="1">
    <citation type="submission" date="2021-06" db="EMBL/GenBank/DDBJ databases">
        <authorList>
            <person name="Kallberg Y."/>
            <person name="Tangrot J."/>
            <person name="Rosling A."/>
        </authorList>
    </citation>
    <scope>NUCLEOTIDE SEQUENCE</scope>
    <source>
        <strain evidence="1">FL130A</strain>
    </source>
</reference>
<keyword evidence="2" id="KW-1185">Reference proteome</keyword>